<proteinExistence type="predicted"/>
<accession>A0AAD6Q4N6</accession>
<organism evidence="1 2">
    <name type="scientific">Populus alba x Populus x berolinensis</name>
    <dbReference type="NCBI Taxonomy" id="444605"/>
    <lineage>
        <taxon>Eukaryota</taxon>
        <taxon>Viridiplantae</taxon>
        <taxon>Streptophyta</taxon>
        <taxon>Embryophyta</taxon>
        <taxon>Tracheophyta</taxon>
        <taxon>Spermatophyta</taxon>
        <taxon>Magnoliopsida</taxon>
        <taxon>eudicotyledons</taxon>
        <taxon>Gunneridae</taxon>
        <taxon>Pentapetalae</taxon>
        <taxon>rosids</taxon>
        <taxon>fabids</taxon>
        <taxon>Malpighiales</taxon>
        <taxon>Salicaceae</taxon>
        <taxon>Saliceae</taxon>
        <taxon>Populus</taxon>
    </lineage>
</organism>
<evidence type="ECO:0008006" key="3">
    <source>
        <dbReference type="Google" id="ProtNLM"/>
    </source>
</evidence>
<comment type="caution">
    <text evidence="1">The sequence shown here is derived from an EMBL/GenBank/DDBJ whole genome shotgun (WGS) entry which is preliminary data.</text>
</comment>
<protein>
    <recommendedName>
        <fullName evidence="3">F-box domain-containing protein</fullName>
    </recommendedName>
</protein>
<dbReference type="EMBL" id="JAQIZT010000012">
    <property type="protein sequence ID" value="KAJ6977750.1"/>
    <property type="molecule type" value="Genomic_DNA"/>
</dbReference>
<evidence type="ECO:0000313" key="1">
    <source>
        <dbReference type="EMBL" id="KAJ6977750.1"/>
    </source>
</evidence>
<keyword evidence="2" id="KW-1185">Reference proteome</keyword>
<sequence>MSLSRSGKILVLFKGEENKRTPNANLTCVSKSWNQACHRILSKPKLASAFSLDPDEKGFWVFLEEPRMIIYLV</sequence>
<dbReference type="AlphaFoldDB" id="A0AAD6Q4N6"/>
<gene>
    <name evidence="1" type="ORF">NC653_029594</name>
</gene>
<dbReference type="Proteomes" id="UP001164929">
    <property type="component" value="Chromosome 12"/>
</dbReference>
<evidence type="ECO:0000313" key="2">
    <source>
        <dbReference type="Proteomes" id="UP001164929"/>
    </source>
</evidence>
<name>A0AAD6Q4N6_9ROSI</name>
<reference evidence="1" key="1">
    <citation type="journal article" date="2023" name="Mol. Ecol. Resour.">
        <title>Chromosome-level genome assembly of a triploid poplar Populus alba 'Berolinensis'.</title>
        <authorList>
            <person name="Chen S."/>
            <person name="Yu Y."/>
            <person name="Wang X."/>
            <person name="Wang S."/>
            <person name="Zhang T."/>
            <person name="Zhou Y."/>
            <person name="He R."/>
            <person name="Meng N."/>
            <person name="Wang Y."/>
            <person name="Liu W."/>
            <person name="Liu Z."/>
            <person name="Liu J."/>
            <person name="Guo Q."/>
            <person name="Huang H."/>
            <person name="Sederoff R.R."/>
            <person name="Wang G."/>
            <person name="Qu G."/>
            <person name="Chen S."/>
        </authorList>
    </citation>
    <scope>NUCLEOTIDE SEQUENCE</scope>
    <source>
        <strain evidence="1">SC-2020</strain>
    </source>
</reference>